<evidence type="ECO:0000256" key="1">
    <source>
        <dbReference type="SAM" id="MobiDB-lite"/>
    </source>
</evidence>
<accession>A0A834ISQ0</accession>
<feature type="region of interest" description="Disordered" evidence="1">
    <location>
        <begin position="1"/>
        <end position="23"/>
    </location>
</feature>
<reference evidence="2" key="1">
    <citation type="submission" date="2020-08" db="EMBL/GenBank/DDBJ databases">
        <title>Genome sequencing and assembly of the red palm weevil Rhynchophorus ferrugineus.</title>
        <authorList>
            <person name="Dias G.B."/>
            <person name="Bergman C.M."/>
            <person name="Manee M."/>
        </authorList>
    </citation>
    <scope>NUCLEOTIDE SEQUENCE</scope>
    <source>
        <strain evidence="2">AA-2017</strain>
        <tissue evidence="2">Whole larva</tissue>
    </source>
</reference>
<organism evidence="2 3">
    <name type="scientific">Rhynchophorus ferrugineus</name>
    <name type="common">Red palm weevil</name>
    <name type="synonym">Curculio ferrugineus</name>
    <dbReference type="NCBI Taxonomy" id="354439"/>
    <lineage>
        <taxon>Eukaryota</taxon>
        <taxon>Metazoa</taxon>
        <taxon>Ecdysozoa</taxon>
        <taxon>Arthropoda</taxon>
        <taxon>Hexapoda</taxon>
        <taxon>Insecta</taxon>
        <taxon>Pterygota</taxon>
        <taxon>Neoptera</taxon>
        <taxon>Endopterygota</taxon>
        <taxon>Coleoptera</taxon>
        <taxon>Polyphaga</taxon>
        <taxon>Cucujiformia</taxon>
        <taxon>Curculionidae</taxon>
        <taxon>Dryophthorinae</taxon>
        <taxon>Rhynchophorus</taxon>
    </lineage>
</organism>
<gene>
    <name evidence="2" type="ORF">GWI33_005318</name>
</gene>
<dbReference type="Proteomes" id="UP000625711">
    <property type="component" value="Unassembled WGS sequence"/>
</dbReference>
<proteinExistence type="predicted"/>
<dbReference type="AlphaFoldDB" id="A0A834ISQ0"/>
<keyword evidence="3" id="KW-1185">Reference proteome</keyword>
<sequence>MTRFRQFTPGSCPGRDATRPSGLAPSAGTVFIKEKQIGERVFHFAVIRECPVTCLAWEAQARRSKRRQNVSGASTRFSVQLRIRSPLDAVVGCRDCRFTSDKIQLSHFRGTEDPIVSKLAI</sequence>
<evidence type="ECO:0000313" key="3">
    <source>
        <dbReference type="Proteomes" id="UP000625711"/>
    </source>
</evidence>
<name>A0A834ISQ0_RHYFE</name>
<dbReference type="EMBL" id="JAACXV010000026">
    <property type="protein sequence ID" value="KAF7286397.1"/>
    <property type="molecule type" value="Genomic_DNA"/>
</dbReference>
<protein>
    <submittedName>
        <fullName evidence="2">Uncharacterized protein</fullName>
    </submittedName>
</protein>
<evidence type="ECO:0000313" key="2">
    <source>
        <dbReference type="EMBL" id="KAF7286397.1"/>
    </source>
</evidence>
<comment type="caution">
    <text evidence="2">The sequence shown here is derived from an EMBL/GenBank/DDBJ whole genome shotgun (WGS) entry which is preliminary data.</text>
</comment>